<dbReference type="InterPro" id="IPR019345">
    <property type="entry name" value="ARMET_C"/>
</dbReference>
<dbReference type="SUPFAM" id="SSF68906">
    <property type="entry name" value="SAP domain"/>
    <property type="match status" value="1"/>
</dbReference>
<dbReference type="GO" id="GO:0031175">
    <property type="term" value="P:neuron projection development"/>
    <property type="evidence" value="ECO:0007669"/>
    <property type="project" value="TreeGrafter"/>
</dbReference>
<evidence type="ECO:0000256" key="1">
    <source>
        <dbReference type="ARBA" id="ARBA00004613"/>
    </source>
</evidence>
<dbReference type="PANTHER" id="PTHR12990:SF5">
    <property type="entry name" value="MESENCEPHALIC ASTROCYTE-DERIVED NEUROTROPHIC FACTOR HOMOLOG"/>
    <property type="match status" value="1"/>
</dbReference>
<dbReference type="AlphaFoldDB" id="A0A2G8LCJ7"/>
<sequence length="176" mass="19867">MDVWLPSALLVGVFCLLAVVDAKIKEGECDVCISMVERISATLTDEDRKSQGDVEKKIRKFCKTALNSKDNRFCYYIGGTADAATGTLGDVAKPLIYFTPADKVCEKLQKKDSQICELKYEKQIDLDSVDLKKLKVKDLKKILNDWGETCRACSEKTDFIDRINELRPKHAPKKEL</sequence>
<comment type="similarity">
    <text evidence="2">Belongs to the ARMET family.</text>
</comment>
<dbReference type="InterPro" id="IPR045333">
    <property type="entry name" value="ARMET-like"/>
</dbReference>
<evidence type="ECO:0000256" key="7">
    <source>
        <dbReference type="ARBA" id="ARBA00032923"/>
    </source>
</evidence>
<keyword evidence="4" id="KW-0964">Secreted</keyword>
<evidence type="ECO:0000256" key="3">
    <source>
        <dbReference type="ARBA" id="ARBA00014267"/>
    </source>
</evidence>
<feature type="domain" description="ARMET C-terminal" evidence="9">
    <location>
        <begin position="128"/>
        <end position="170"/>
    </location>
</feature>
<dbReference type="GO" id="GO:0071542">
    <property type="term" value="P:dopaminergic neuron differentiation"/>
    <property type="evidence" value="ECO:0007669"/>
    <property type="project" value="TreeGrafter"/>
</dbReference>
<feature type="signal peptide" evidence="8">
    <location>
        <begin position="1"/>
        <end position="22"/>
    </location>
</feature>
<evidence type="ECO:0000256" key="5">
    <source>
        <dbReference type="ARBA" id="ARBA00022729"/>
    </source>
</evidence>
<dbReference type="Pfam" id="PF10208">
    <property type="entry name" value="ARMET_C"/>
    <property type="match status" value="1"/>
</dbReference>
<evidence type="ECO:0000256" key="6">
    <source>
        <dbReference type="ARBA" id="ARBA00023157"/>
    </source>
</evidence>
<dbReference type="InterPro" id="IPR036361">
    <property type="entry name" value="SAP_dom_sf"/>
</dbReference>
<dbReference type="EMBL" id="MRZV01000127">
    <property type="protein sequence ID" value="PIK57979.1"/>
    <property type="molecule type" value="Genomic_DNA"/>
</dbReference>
<reference evidence="11 12" key="1">
    <citation type="journal article" date="2017" name="PLoS Biol.">
        <title>The sea cucumber genome provides insights into morphological evolution and visceral regeneration.</title>
        <authorList>
            <person name="Zhang X."/>
            <person name="Sun L."/>
            <person name="Yuan J."/>
            <person name="Sun Y."/>
            <person name="Gao Y."/>
            <person name="Zhang L."/>
            <person name="Li S."/>
            <person name="Dai H."/>
            <person name="Hamel J.F."/>
            <person name="Liu C."/>
            <person name="Yu Y."/>
            <person name="Liu S."/>
            <person name="Lin W."/>
            <person name="Guo K."/>
            <person name="Jin S."/>
            <person name="Xu P."/>
            <person name="Storey K.B."/>
            <person name="Huan P."/>
            <person name="Zhang T."/>
            <person name="Zhou Y."/>
            <person name="Zhang J."/>
            <person name="Lin C."/>
            <person name="Li X."/>
            <person name="Xing L."/>
            <person name="Huo D."/>
            <person name="Sun M."/>
            <person name="Wang L."/>
            <person name="Mercier A."/>
            <person name="Li F."/>
            <person name="Yang H."/>
            <person name="Xiang J."/>
        </authorList>
    </citation>
    <scope>NUCLEOTIDE SEQUENCE [LARGE SCALE GENOMIC DNA]</scope>
    <source>
        <strain evidence="11">Shaxun</strain>
        <tissue evidence="11">Muscle</tissue>
    </source>
</reference>
<dbReference type="Gene3D" id="1.10.720.30">
    <property type="entry name" value="SAP domain"/>
    <property type="match status" value="1"/>
</dbReference>
<comment type="subcellular location">
    <subcellularLocation>
        <location evidence="1">Secreted</location>
    </subcellularLocation>
</comment>
<name>A0A2G8LCJ7_STIJA</name>
<dbReference type="InterPro" id="IPR045332">
    <property type="entry name" value="ARMET_N"/>
</dbReference>
<dbReference type="Pfam" id="PF20145">
    <property type="entry name" value="ARMET_N"/>
    <property type="match status" value="1"/>
</dbReference>
<evidence type="ECO:0000259" key="9">
    <source>
        <dbReference type="Pfam" id="PF10208"/>
    </source>
</evidence>
<organism evidence="11 12">
    <name type="scientific">Stichopus japonicus</name>
    <name type="common">Sea cucumber</name>
    <dbReference type="NCBI Taxonomy" id="307972"/>
    <lineage>
        <taxon>Eukaryota</taxon>
        <taxon>Metazoa</taxon>
        <taxon>Echinodermata</taxon>
        <taxon>Eleutherozoa</taxon>
        <taxon>Echinozoa</taxon>
        <taxon>Holothuroidea</taxon>
        <taxon>Aspidochirotacea</taxon>
        <taxon>Aspidochirotida</taxon>
        <taxon>Stichopodidae</taxon>
        <taxon>Apostichopus</taxon>
    </lineage>
</organism>
<dbReference type="FunFam" id="1.10.225.10:FF:000003">
    <property type="entry name" value="Mesencephalic astrocyte-derived neurotrophic factor"/>
    <property type="match status" value="1"/>
</dbReference>
<dbReference type="GO" id="GO:0005615">
    <property type="term" value="C:extracellular space"/>
    <property type="evidence" value="ECO:0007669"/>
    <property type="project" value="TreeGrafter"/>
</dbReference>
<dbReference type="Gene3D" id="1.10.225.10">
    <property type="entry name" value="Saposin-like"/>
    <property type="match status" value="1"/>
</dbReference>
<keyword evidence="5 8" id="KW-0732">Signal</keyword>
<dbReference type="STRING" id="307972.A0A2G8LCJ7"/>
<dbReference type="FunFam" id="1.10.720.30:FF:000003">
    <property type="entry name" value="Mesencephalic astrocyte-derived neurotrophic factor"/>
    <property type="match status" value="1"/>
</dbReference>
<evidence type="ECO:0000256" key="2">
    <source>
        <dbReference type="ARBA" id="ARBA00005617"/>
    </source>
</evidence>
<comment type="caution">
    <text evidence="11">The sequence shown here is derived from an EMBL/GenBank/DDBJ whole genome shotgun (WGS) entry which is preliminary data.</text>
</comment>
<keyword evidence="6" id="KW-1015">Disulfide bond</keyword>
<dbReference type="PANTHER" id="PTHR12990">
    <property type="entry name" value="ARMET-LIKE PROTEIN"/>
    <property type="match status" value="1"/>
</dbReference>
<protein>
    <recommendedName>
        <fullName evidence="3">Mesencephalic astrocyte-derived neurotrophic factor homolog</fullName>
    </recommendedName>
    <alternativeName>
        <fullName evidence="7">MANF/CDNF-like protein</fullName>
    </alternativeName>
</protein>
<feature type="domain" description="ARMET N-terminal" evidence="10">
    <location>
        <begin position="28"/>
        <end position="124"/>
    </location>
</feature>
<keyword evidence="12" id="KW-1185">Reference proteome</keyword>
<gene>
    <name evidence="11" type="ORF">BSL78_05124</name>
</gene>
<evidence type="ECO:0000313" key="12">
    <source>
        <dbReference type="Proteomes" id="UP000230750"/>
    </source>
</evidence>
<dbReference type="OrthoDB" id="5597848at2759"/>
<proteinExistence type="inferred from homology"/>
<dbReference type="GO" id="GO:0005783">
    <property type="term" value="C:endoplasmic reticulum"/>
    <property type="evidence" value="ECO:0007669"/>
    <property type="project" value="TreeGrafter"/>
</dbReference>
<evidence type="ECO:0000256" key="8">
    <source>
        <dbReference type="SAM" id="SignalP"/>
    </source>
</evidence>
<evidence type="ECO:0000313" key="11">
    <source>
        <dbReference type="EMBL" id="PIK57979.1"/>
    </source>
</evidence>
<accession>A0A2G8LCJ7</accession>
<evidence type="ECO:0000256" key="4">
    <source>
        <dbReference type="ARBA" id="ARBA00022525"/>
    </source>
</evidence>
<dbReference type="Proteomes" id="UP000230750">
    <property type="component" value="Unassembled WGS sequence"/>
</dbReference>
<evidence type="ECO:0000259" key="10">
    <source>
        <dbReference type="Pfam" id="PF20145"/>
    </source>
</evidence>
<feature type="chain" id="PRO_5013936760" description="Mesencephalic astrocyte-derived neurotrophic factor homolog" evidence="8">
    <location>
        <begin position="23"/>
        <end position="176"/>
    </location>
</feature>